<evidence type="ECO:0000259" key="13">
    <source>
        <dbReference type="Pfam" id="PF02163"/>
    </source>
</evidence>
<keyword evidence="4" id="KW-0645">Protease</keyword>
<dbReference type="CDD" id="cd05709">
    <property type="entry name" value="S2P-M50"/>
    <property type="match status" value="1"/>
</dbReference>
<evidence type="ECO:0000256" key="3">
    <source>
        <dbReference type="ARBA" id="ARBA00007931"/>
    </source>
</evidence>
<feature type="transmembrane region" description="Helical" evidence="12">
    <location>
        <begin position="126"/>
        <end position="146"/>
    </location>
</feature>
<feature type="transmembrane region" description="Helical" evidence="12">
    <location>
        <begin position="48"/>
        <end position="66"/>
    </location>
</feature>
<dbReference type="InterPro" id="IPR008915">
    <property type="entry name" value="Peptidase_M50"/>
</dbReference>
<evidence type="ECO:0000313" key="14">
    <source>
        <dbReference type="EMBL" id="PJA40216.1"/>
    </source>
</evidence>
<evidence type="ECO:0000256" key="10">
    <source>
        <dbReference type="ARBA" id="ARBA00023049"/>
    </source>
</evidence>
<evidence type="ECO:0000256" key="9">
    <source>
        <dbReference type="ARBA" id="ARBA00022989"/>
    </source>
</evidence>
<keyword evidence="10" id="KW-0482">Metalloprotease</keyword>
<feature type="transmembrane region" description="Helical" evidence="12">
    <location>
        <begin position="72"/>
        <end position="91"/>
    </location>
</feature>
<dbReference type="PANTHER" id="PTHR39188:SF3">
    <property type="entry name" value="STAGE IV SPORULATION PROTEIN FB"/>
    <property type="match status" value="1"/>
</dbReference>
<evidence type="ECO:0000313" key="15">
    <source>
        <dbReference type="Proteomes" id="UP000231195"/>
    </source>
</evidence>
<keyword evidence="11 12" id="KW-0472">Membrane</keyword>
<evidence type="ECO:0000256" key="2">
    <source>
        <dbReference type="ARBA" id="ARBA00004141"/>
    </source>
</evidence>
<evidence type="ECO:0000256" key="5">
    <source>
        <dbReference type="ARBA" id="ARBA00022692"/>
    </source>
</evidence>
<dbReference type="Pfam" id="PF02163">
    <property type="entry name" value="Peptidase_M50"/>
    <property type="match status" value="1"/>
</dbReference>
<dbReference type="Proteomes" id="UP000231195">
    <property type="component" value="Unassembled WGS sequence"/>
</dbReference>
<dbReference type="EMBL" id="PFWZ01000097">
    <property type="protein sequence ID" value="PJA40216.1"/>
    <property type="molecule type" value="Genomic_DNA"/>
</dbReference>
<comment type="caution">
    <text evidence="14">The sequence shown here is derived from an EMBL/GenBank/DDBJ whole genome shotgun (WGS) entry which is preliminary data.</text>
</comment>
<dbReference type="GO" id="GO:0046872">
    <property type="term" value="F:metal ion binding"/>
    <property type="evidence" value="ECO:0007669"/>
    <property type="project" value="UniProtKB-KW"/>
</dbReference>
<keyword evidence="6" id="KW-0479">Metal-binding</keyword>
<comment type="subcellular location">
    <subcellularLocation>
        <location evidence="2">Membrane</location>
        <topology evidence="2">Multi-pass membrane protein</topology>
    </subcellularLocation>
</comment>
<evidence type="ECO:0000256" key="8">
    <source>
        <dbReference type="ARBA" id="ARBA00022833"/>
    </source>
</evidence>
<keyword evidence="7" id="KW-0378">Hydrolase</keyword>
<evidence type="ECO:0000256" key="12">
    <source>
        <dbReference type="SAM" id="Phobius"/>
    </source>
</evidence>
<keyword evidence="5 12" id="KW-0812">Transmembrane</keyword>
<sequence>MASVGGFGHFHISRLHINNRFIRERYYFCYLSSLTFCIAKRRLHMKRALIFTGLAIASLGSFWLIFDRSIAVALIIMGSIAWHEVGHMIAYKYLGINSEFYFLPFLGGFAKATVPHTELTDAKASWVAIMGPATTFLLAVLAYGGYYLTGETLYLVAANLNAGLGFFNLLPIGFKQGGLDGGIIAHRIFSSLKEVDEPKFMLVTLIVGLALATYMIIANKLTFVVLLMAYGMRSRSNSDDPAHAYLPTAMSNKTVTYLAGIYFFMMIASFVIQEITPLWNTLV</sequence>
<dbReference type="PANTHER" id="PTHR39188">
    <property type="entry name" value="MEMBRANE-ASSOCIATED ZINC METALLOPROTEASE M50B"/>
    <property type="match status" value="1"/>
</dbReference>
<keyword evidence="9 12" id="KW-1133">Transmembrane helix</keyword>
<dbReference type="GO" id="GO:0016020">
    <property type="term" value="C:membrane"/>
    <property type="evidence" value="ECO:0007669"/>
    <property type="project" value="UniProtKB-SubCell"/>
</dbReference>
<comment type="cofactor">
    <cofactor evidence="1">
        <name>Zn(2+)</name>
        <dbReference type="ChEBI" id="CHEBI:29105"/>
    </cofactor>
</comment>
<dbReference type="GO" id="GO:0008237">
    <property type="term" value="F:metallopeptidase activity"/>
    <property type="evidence" value="ECO:0007669"/>
    <property type="project" value="UniProtKB-KW"/>
</dbReference>
<evidence type="ECO:0000256" key="6">
    <source>
        <dbReference type="ARBA" id="ARBA00022723"/>
    </source>
</evidence>
<organism evidence="14 15">
    <name type="scientific">candidate division WWE3 bacterium CG_4_9_14_3_um_filter_39_7</name>
    <dbReference type="NCBI Taxonomy" id="1975080"/>
    <lineage>
        <taxon>Bacteria</taxon>
        <taxon>Katanobacteria</taxon>
    </lineage>
</organism>
<dbReference type="GO" id="GO:0006508">
    <property type="term" value="P:proteolysis"/>
    <property type="evidence" value="ECO:0007669"/>
    <property type="project" value="UniProtKB-KW"/>
</dbReference>
<keyword evidence="8" id="KW-0862">Zinc</keyword>
<protein>
    <recommendedName>
        <fullName evidence="13">Peptidase M50 domain-containing protein</fullName>
    </recommendedName>
</protein>
<accession>A0A2M7X212</accession>
<dbReference type="AlphaFoldDB" id="A0A2M7X212"/>
<name>A0A2M7X212_UNCKA</name>
<evidence type="ECO:0000256" key="1">
    <source>
        <dbReference type="ARBA" id="ARBA00001947"/>
    </source>
</evidence>
<evidence type="ECO:0000256" key="4">
    <source>
        <dbReference type="ARBA" id="ARBA00022670"/>
    </source>
</evidence>
<feature type="transmembrane region" description="Helical" evidence="12">
    <location>
        <begin position="255"/>
        <end position="273"/>
    </location>
</feature>
<feature type="transmembrane region" description="Helical" evidence="12">
    <location>
        <begin position="98"/>
        <end position="114"/>
    </location>
</feature>
<gene>
    <name evidence="14" type="ORF">CO179_02955</name>
</gene>
<feature type="transmembrane region" description="Helical" evidence="12">
    <location>
        <begin position="200"/>
        <end position="230"/>
    </location>
</feature>
<evidence type="ECO:0000256" key="11">
    <source>
        <dbReference type="ARBA" id="ARBA00023136"/>
    </source>
</evidence>
<proteinExistence type="inferred from homology"/>
<comment type="similarity">
    <text evidence="3">Belongs to the peptidase M50B family.</text>
</comment>
<feature type="transmembrane region" description="Helical" evidence="12">
    <location>
        <begin position="153"/>
        <end position="174"/>
    </location>
</feature>
<evidence type="ECO:0000256" key="7">
    <source>
        <dbReference type="ARBA" id="ARBA00022801"/>
    </source>
</evidence>
<reference evidence="15" key="1">
    <citation type="submission" date="2017-09" db="EMBL/GenBank/DDBJ databases">
        <title>Depth-based differentiation of microbial function through sediment-hosted aquifers and enrichment of novel symbionts in the deep terrestrial subsurface.</title>
        <authorList>
            <person name="Probst A.J."/>
            <person name="Ladd B."/>
            <person name="Jarett J.K."/>
            <person name="Geller-Mcgrath D.E."/>
            <person name="Sieber C.M.K."/>
            <person name="Emerson J.B."/>
            <person name="Anantharaman K."/>
            <person name="Thomas B.C."/>
            <person name="Malmstrom R."/>
            <person name="Stieglmeier M."/>
            <person name="Klingl A."/>
            <person name="Woyke T."/>
            <person name="Ryan C.M."/>
            <person name="Banfield J.F."/>
        </authorList>
    </citation>
    <scope>NUCLEOTIDE SEQUENCE [LARGE SCALE GENOMIC DNA]</scope>
</reference>
<feature type="domain" description="Peptidase M50" evidence="13">
    <location>
        <begin position="72"/>
        <end position="146"/>
    </location>
</feature>